<feature type="domain" description="DUF305" evidence="2">
    <location>
        <begin position="19"/>
        <end position="104"/>
    </location>
</feature>
<dbReference type="PANTHER" id="PTHR36933">
    <property type="entry name" value="SLL0788 PROTEIN"/>
    <property type="match status" value="1"/>
</dbReference>
<evidence type="ECO:0000313" key="3">
    <source>
        <dbReference type="EMBL" id="RMX06929.1"/>
    </source>
</evidence>
<dbReference type="Proteomes" id="UP000278006">
    <property type="component" value="Unassembled WGS sequence"/>
</dbReference>
<dbReference type="InterPro" id="IPR005183">
    <property type="entry name" value="DUF305_CopM-like"/>
</dbReference>
<name>A0A3M6QWF8_9BURK</name>
<organism evidence="3 4">
    <name type="scientific">Corticibacter populi</name>
    <dbReference type="NCBI Taxonomy" id="1550736"/>
    <lineage>
        <taxon>Bacteria</taxon>
        <taxon>Pseudomonadati</taxon>
        <taxon>Pseudomonadota</taxon>
        <taxon>Betaproteobacteria</taxon>
        <taxon>Burkholderiales</taxon>
        <taxon>Comamonadaceae</taxon>
        <taxon>Corticibacter</taxon>
    </lineage>
</organism>
<proteinExistence type="predicted"/>
<evidence type="ECO:0000256" key="1">
    <source>
        <dbReference type="SAM" id="SignalP"/>
    </source>
</evidence>
<dbReference type="PANTHER" id="PTHR36933:SF1">
    <property type="entry name" value="SLL0788 PROTEIN"/>
    <property type="match status" value="1"/>
</dbReference>
<comment type="caution">
    <text evidence="3">The sequence shown here is derived from an EMBL/GenBank/DDBJ whole genome shotgun (WGS) entry which is preliminary data.</text>
</comment>
<keyword evidence="4" id="KW-1185">Reference proteome</keyword>
<evidence type="ECO:0000313" key="4">
    <source>
        <dbReference type="Proteomes" id="UP000278006"/>
    </source>
</evidence>
<gene>
    <name evidence="3" type="ORF">D8I35_09325</name>
</gene>
<sequence>MVACLSASLTGLMIAPARAQTEASTSARQAYDDSMQRMHTDMMQGIAHDDPDVAFAAGMLAHHEGAVEMARIELAHGKDPVLRQLAQDVITAQEAEIGLLRQWLATNAPQTGAATPAPAAAHAH</sequence>
<keyword evidence="1" id="KW-0732">Signal</keyword>
<feature type="signal peptide" evidence="1">
    <location>
        <begin position="1"/>
        <end position="19"/>
    </location>
</feature>
<reference evidence="3 4" key="1">
    <citation type="submission" date="2018-10" db="EMBL/GenBank/DDBJ databases">
        <title>Draft genome of Cortibacter populi DSM10536.</title>
        <authorList>
            <person name="Bernier A.-M."/>
            <person name="Bernard K."/>
        </authorList>
    </citation>
    <scope>NUCLEOTIDE SEQUENCE [LARGE SCALE GENOMIC DNA]</scope>
    <source>
        <strain evidence="3 4">DSM 105136</strain>
    </source>
</reference>
<dbReference type="AlphaFoldDB" id="A0A3M6QWF8"/>
<feature type="chain" id="PRO_5018218075" evidence="1">
    <location>
        <begin position="20"/>
        <end position="124"/>
    </location>
</feature>
<dbReference type="Pfam" id="PF03713">
    <property type="entry name" value="DUF305"/>
    <property type="match status" value="1"/>
</dbReference>
<dbReference type="EMBL" id="RDQO01000002">
    <property type="protein sequence ID" value="RMX06929.1"/>
    <property type="molecule type" value="Genomic_DNA"/>
</dbReference>
<dbReference type="OrthoDB" id="8603558at2"/>
<dbReference type="Gene3D" id="1.20.1260.10">
    <property type="match status" value="1"/>
</dbReference>
<accession>A0A3M6QWF8</accession>
<protein>
    <submittedName>
        <fullName evidence="3">DUF305 domain-containing protein</fullName>
    </submittedName>
</protein>
<dbReference type="InterPro" id="IPR012347">
    <property type="entry name" value="Ferritin-like"/>
</dbReference>
<evidence type="ECO:0000259" key="2">
    <source>
        <dbReference type="Pfam" id="PF03713"/>
    </source>
</evidence>